<accession>A0A9D6QKA3</accession>
<dbReference type="PROSITE" id="PS51257">
    <property type="entry name" value="PROKAR_LIPOPROTEIN"/>
    <property type="match status" value="1"/>
</dbReference>
<keyword evidence="2 4" id="KW-0479">Metal-binding</keyword>
<dbReference type="EMBL" id="JACQAY010000226">
    <property type="protein sequence ID" value="MBI3539991.1"/>
    <property type="molecule type" value="Genomic_DNA"/>
</dbReference>
<feature type="domain" description="Cytochrome c" evidence="7">
    <location>
        <begin position="66"/>
        <end position="156"/>
    </location>
</feature>
<gene>
    <name evidence="8" type="ORF">HY076_06940</name>
</gene>
<dbReference type="Gene3D" id="1.10.760.10">
    <property type="entry name" value="Cytochrome c-like domain"/>
    <property type="match status" value="1"/>
</dbReference>
<evidence type="ECO:0000313" key="8">
    <source>
        <dbReference type="EMBL" id="MBI3539991.1"/>
    </source>
</evidence>
<evidence type="ECO:0000259" key="7">
    <source>
        <dbReference type="PROSITE" id="PS51007"/>
    </source>
</evidence>
<dbReference type="InterPro" id="IPR036909">
    <property type="entry name" value="Cyt_c-like_dom_sf"/>
</dbReference>
<evidence type="ECO:0000256" key="2">
    <source>
        <dbReference type="ARBA" id="ARBA00022723"/>
    </source>
</evidence>
<feature type="region of interest" description="Disordered" evidence="5">
    <location>
        <begin position="26"/>
        <end position="51"/>
    </location>
</feature>
<evidence type="ECO:0000256" key="5">
    <source>
        <dbReference type="SAM" id="MobiDB-lite"/>
    </source>
</evidence>
<protein>
    <submittedName>
        <fullName evidence="8">Cytochrome c</fullName>
    </submittedName>
</protein>
<dbReference type="GO" id="GO:0020037">
    <property type="term" value="F:heme binding"/>
    <property type="evidence" value="ECO:0007669"/>
    <property type="project" value="InterPro"/>
</dbReference>
<name>A0A9D6QKA3_UNCEI</name>
<dbReference type="GO" id="GO:0009055">
    <property type="term" value="F:electron transfer activity"/>
    <property type="evidence" value="ECO:0007669"/>
    <property type="project" value="InterPro"/>
</dbReference>
<reference evidence="8" key="1">
    <citation type="submission" date="2020-07" db="EMBL/GenBank/DDBJ databases">
        <title>Huge and variable diversity of episymbiotic CPR bacteria and DPANN archaea in groundwater ecosystems.</title>
        <authorList>
            <person name="He C.Y."/>
            <person name="Keren R."/>
            <person name="Whittaker M."/>
            <person name="Farag I.F."/>
            <person name="Doudna J."/>
            <person name="Cate J.H.D."/>
            <person name="Banfield J.F."/>
        </authorList>
    </citation>
    <scope>NUCLEOTIDE SEQUENCE</scope>
    <source>
        <strain evidence="8">NC_groundwater_928_Pr1_S-0.2um_72_17</strain>
    </source>
</reference>
<feature type="compositionally biased region" description="Low complexity" evidence="5">
    <location>
        <begin position="27"/>
        <end position="46"/>
    </location>
</feature>
<dbReference type="AlphaFoldDB" id="A0A9D6QKA3"/>
<organism evidence="8 9">
    <name type="scientific">Eiseniibacteriota bacterium</name>
    <dbReference type="NCBI Taxonomy" id="2212470"/>
    <lineage>
        <taxon>Bacteria</taxon>
        <taxon>Candidatus Eiseniibacteriota</taxon>
    </lineage>
</organism>
<dbReference type="PROSITE" id="PS51007">
    <property type="entry name" value="CYTC"/>
    <property type="match status" value="1"/>
</dbReference>
<dbReference type="Pfam" id="PF00034">
    <property type="entry name" value="Cytochrom_C"/>
    <property type="match status" value="1"/>
</dbReference>
<dbReference type="InterPro" id="IPR009056">
    <property type="entry name" value="Cyt_c-like_dom"/>
</dbReference>
<evidence type="ECO:0000256" key="3">
    <source>
        <dbReference type="ARBA" id="ARBA00023004"/>
    </source>
</evidence>
<sequence>MRRAWVLAPLALWTAMSVAGCGGGGNAAPSGGSSGDASSASGSAAGVLPAGLDQGPRAGASAIDASQIEPGEHLFQTKGCSACHGFGKRVSCPDLLGVTKRRTAQWMENQILHPEIMTKHDPISHQLFAQYSLQMPNQGLTPEQAHQVIEFLKHKDHEAG</sequence>
<evidence type="ECO:0000313" key="9">
    <source>
        <dbReference type="Proteomes" id="UP000807850"/>
    </source>
</evidence>
<keyword evidence="1 4" id="KW-0349">Heme</keyword>
<comment type="caution">
    <text evidence="8">The sequence shown here is derived from an EMBL/GenBank/DDBJ whole genome shotgun (WGS) entry which is preliminary data.</text>
</comment>
<dbReference type="SUPFAM" id="SSF46626">
    <property type="entry name" value="Cytochrome c"/>
    <property type="match status" value="1"/>
</dbReference>
<keyword evidence="6" id="KW-0732">Signal</keyword>
<proteinExistence type="predicted"/>
<feature type="chain" id="PRO_5039656716" evidence="6">
    <location>
        <begin position="20"/>
        <end position="160"/>
    </location>
</feature>
<dbReference type="GO" id="GO:0046872">
    <property type="term" value="F:metal ion binding"/>
    <property type="evidence" value="ECO:0007669"/>
    <property type="project" value="UniProtKB-KW"/>
</dbReference>
<evidence type="ECO:0000256" key="4">
    <source>
        <dbReference type="PROSITE-ProRule" id="PRU00433"/>
    </source>
</evidence>
<feature type="non-terminal residue" evidence="8">
    <location>
        <position position="160"/>
    </location>
</feature>
<evidence type="ECO:0000256" key="1">
    <source>
        <dbReference type="ARBA" id="ARBA00022617"/>
    </source>
</evidence>
<evidence type="ECO:0000256" key="6">
    <source>
        <dbReference type="SAM" id="SignalP"/>
    </source>
</evidence>
<keyword evidence="3 4" id="KW-0408">Iron</keyword>
<dbReference type="Proteomes" id="UP000807850">
    <property type="component" value="Unassembled WGS sequence"/>
</dbReference>
<feature type="signal peptide" evidence="6">
    <location>
        <begin position="1"/>
        <end position="19"/>
    </location>
</feature>